<comment type="caution">
    <text evidence="6">The sequence shown here is derived from an EMBL/GenBank/DDBJ whole genome shotgun (WGS) entry which is preliminary data.</text>
</comment>
<feature type="region of interest" description="Disordered" evidence="2">
    <location>
        <begin position="1"/>
        <end position="24"/>
    </location>
</feature>
<feature type="domain" description="EAL" evidence="4">
    <location>
        <begin position="366"/>
        <end position="615"/>
    </location>
</feature>
<feature type="domain" description="GGDEF" evidence="5">
    <location>
        <begin position="212"/>
        <end position="357"/>
    </location>
</feature>
<dbReference type="Gene3D" id="3.40.50.2300">
    <property type="match status" value="1"/>
</dbReference>
<dbReference type="SMART" id="SM00267">
    <property type="entry name" value="GGDEF"/>
    <property type="match status" value="1"/>
</dbReference>
<evidence type="ECO:0000256" key="2">
    <source>
        <dbReference type="SAM" id="MobiDB-lite"/>
    </source>
</evidence>
<dbReference type="InterPro" id="IPR001789">
    <property type="entry name" value="Sig_transdc_resp-reg_receiver"/>
</dbReference>
<dbReference type="InterPro" id="IPR043128">
    <property type="entry name" value="Rev_trsase/Diguanyl_cyclase"/>
</dbReference>
<keyword evidence="7" id="KW-1185">Reference proteome</keyword>
<dbReference type="InterPro" id="IPR011006">
    <property type="entry name" value="CheY-like_superfamily"/>
</dbReference>
<dbReference type="RefSeq" id="WP_376852366.1">
    <property type="nucleotide sequence ID" value="NZ_JBHSMF010000010.1"/>
</dbReference>
<dbReference type="PROSITE" id="PS50887">
    <property type="entry name" value="GGDEF"/>
    <property type="match status" value="1"/>
</dbReference>
<reference evidence="7" key="1">
    <citation type="journal article" date="2019" name="Int. J. Syst. Evol. Microbiol.">
        <title>The Global Catalogue of Microorganisms (GCM) 10K type strain sequencing project: providing services to taxonomists for standard genome sequencing and annotation.</title>
        <authorList>
            <consortium name="The Broad Institute Genomics Platform"/>
            <consortium name="The Broad Institute Genome Sequencing Center for Infectious Disease"/>
            <person name="Wu L."/>
            <person name="Ma J."/>
        </authorList>
    </citation>
    <scope>NUCLEOTIDE SEQUENCE [LARGE SCALE GENOMIC DNA]</scope>
    <source>
        <strain evidence="7">CCUG 57401</strain>
    </source>
</reference>
<feature type="domain" description="Response regulatory" evidence="3">
    <location>
        <begin position="55"/>
        <end position="172"/>
    </location>
</feature>
<dbReference type="Pfam" id="PF00990">
    <property type="entry name" value="GGDEF"/>
    <property type="match status" value="1"/>
</dbReference>
<dbReference type="CDD" id="cd01948">
    <property type="entry name" value="EAL"/>
    <property type="match status" value="1"/>
</dbReference>
<dbReference type="SMART" id="SM00448">
    <property type="entry name" value="REC"/>
    <property type="match status" value="1"/>
</dbReference>
<dbReference type="InterPro" id="IPR035919">
    <property type="entry name" value="EAL_sf"/>
</dbReference>
<dbReference type="Gene3D" id="3.20.20.450">
    <property type="entry name" value="EAL domain"/>
    <property type="match status" value="1"/>
</dbReference>
<proteinExistence type="predicted"/>
<dbReference type="Gene3D" id="3.30.70.270">
    <property type="match status" value="1"/>
</dbReference>
<dbReference type="PROSITE" id="PS50883">
    <property type="entry name" value="EAL"/>
    <property type="match status" value="1"/>
</dbReference>
<feature type="modified residue" description="4-aspartylphosphate" evidence="1">
    <location>
        <position position="105"/>
    </location>
</feature>
<evidence type="ECO:0000313" key="7">
    <source>
        <dbReference type="Proteomes" id="UP001596037"/>
    </source>
</evidence>
<evidence type="ECO:0000313" key="6">
    <source>
        <dbReference type="EMBL" id="MFC5500124.1"/>
    </source>
</evidence>
<accession>A0ABW0NMI8</accession>
<dbReference type="InterPro" id="IPR050706">
    <property type="entry name" value="Cyclic-di-GMP_PDE-like"/>
</dbReference>
<dbReference type="Proteomes" id="UP001596037">
    <property type="component" value="Unassembled WGS sequence"/>
</dbReference>
<dbReference type="PROSITE" id="PS50110">
    <property type="entry name" value="RESPONSE_REGULATORY"/>
    <property type="match status" value="1"/>
</dbReference>
<dbReference type="Pfam" id="PF00563">
    <property type="entry name" value="EAL"/>
    <property type="match status" value="1"/>
</dbReference>
<dbReference type="NCBIfam" id="TIGR00254">
    <property type="entry name" value="GGDEF"/>
    <property type="match status" value="1"/>
</dbReference>
<dbReference type="InterPro" id="IPR029787">
    <property type="entry name" value="Nucleotide_cyclase"/>
</dbReference>
<evidence type="ECO:0000259" key="4">
    <source>
        <dbReference type="PROSITE" id="PS50883"/>
    </source>
</evidence>
<organism evidence="6 7">
    <name type="scientific">Caenimonas terrae</name>
    <dbReference type="NCBI Taxonomy" id="696074"/>
    <lineage>
        <taxon>Bacteria</taxon>
        <taxon>Pseudomonadati</taxon>
        <taxon>Pseudomonadota</taxon>
        <taxon>Betaproteobacteria</taxon>
        <taxon>Burkholderiales</taxon>
        <taxon>Comamonadaceae</taxon>
        <taxon>Caenimonas</taxon>
    </lineage>
</organism>
<dbReference type="PANTHER" id="PTHR33121">
    <property type="entry name" value="CYCLIC DI-GMP PHOSPHODIESTERASE PDEF"/>
    <property type="match status" value="1"/>
</dbReference>
<gene>
    <name evidence="6" type="ORF">ACFPOE_21455</name>
</gene>
<feature type="compositionally biased region" description="Polar residues" evidence="2">
    <location>
        <begin position="1"/>
        <end position="18"/>
    </location>
</feature>
<dbReference type="Pfam" id="PF00072">
    <property type="entry name" value="Response_reg"/>
    <property type="match status" value="1"/>
</dbReference>
<dbReference type="InterPro" id="IPR001633">
    <property type="entry name" value="EAL_dom"/>
</dbReference>
<dbReference type="SUPFAM" id="SSF141868">
    <property type="entry name" value="EAL domain-like"/>
    <property type="match status" value="1"/>
</dbReference>
<evidence type="ECO:0000259" key="3">
    <source>
        <dbReference type="PROSITE" id="PS50110"/>
    </source>
</evidence>
<dbReference type="PANTHER" id="PTHR33121:SF79">
    <property type="entry name" value="CYCLIC DI-GMP PHOSPHODIESTERASE PDED-RELATED"/>
    <property type="match status" value="1"/>
</dbReference>
<dbReference type="CDD" id="cd01949">
    <property type="entry name" value="GGDEF"/>
    <property type="match status" value="1"/>
</dbReference>
<name>A0ABW0NMI8_9BURK</name>
<dbReference type="SUPFAM" id="SSF55073">
    <property type="entry name" value="Nucleotide cyclase"/>
    <property type="match status" value="1"/>
</dbReference>
<dbReference type="SUPFAM" id="SSF52172">
    <property type="entry name" value="CheY-like"/>
    <property type="match status" value="1"/>
</dbReference>
<dbReference type="SMART" id="SM00052">
    <property type="entry name" value="EAL"/>
    <property type="match status" value="1"/>
</dbReference>
<evidence type="ECO:0000259" key="5">
    <source>
        <dbReference type="PROSITE" id="PS50887"/>
    </source>
</evidence>
<protein>
    <submittedName>
        <fullName evidence="6">EAL domain-containing protein</fullName>
    </submittedName>
</protein>
<dbReference type="EMBL" id="JBHSMF010000010">
    <property type="protein sequence ID" value="MFC5500124.1"/>
    <property type="molecule type" value="Genomic_DNA"/>
</dbReference>
<keyword evidence="1" id="KW-0597">Phosphoprotein</keyword>
<dbReference type="InterPro" id="IPR000160">
    <property type="entry name" value="GGDEF_dom"/>
</dbReference>
<sequence length="616" mass="67130">MSTDPESTIAASGSSGPSTVFMPGDERLADRRMGAVTPEQMVWAHGSLNGLTEAAIMMVDDEPLNIEMTEAFLEDAGYRHFVSTTQSEQAVELMRSRRPSLLLLDLSMPKVSGMQILKVMRDDPVLRHVPVIVLTSTHDPQVKLHALSLGAMDFLSKPVDPSELALRIRNTLAATVYRDYLAEHDPLTTLPNKLRYKEAVKTALARPAQRRAKGALIHIGVDQLASVNDAMGRAVGDQLMQRISKRLASCVEAEAADAGAGADDRPTLYRFDGDEFAVLVPQMESVETTADFINRLLDAASTSFNRGGSQEIFVTCSIGVAVFPDDGDEIDSLVTNAGLAMRHAKSSGRHTYEFFSGELNEKAVRSLTRGADLRAAFTREQVEVLYQPRLHTLTGSLAGAQAVVRWIHPSGEVFEGDAVLNMATTAEMSMALAEWTLGQLRDQNKEWRAAALRLPRVGVPVSLDLLALPHLVDILRKSIRAGLQPQYLSVELRDGADLQPTPDNLEALAGLKKMGVHFVLDHFGGAGSSLLQVGRLPADEVKLHQQFFREAGNAPLAGAMLDMARSMHLRTVATGIETERQLALLEEKRCDEYQGPLAGPPLKAAAFARKWMSAQS</sequence>
<evidence type="ECO:0000256" key="1">
    <source>
        <dbReference type="PROSITE-ProRule" id="PRU00169"/>
    </source>
</evidence>